<evidence type="ECO:0000259" key="3">
    <source>
        <dbReference type="Pfam" id="PF00881"/>
    </source>
</evidence>
<keyword evidence="2" id="KW-0560">Oxidoreductase</keyword>
<comment type="similarity">
    <text evidence="1">Belongs to the nitroreductase family.</text>
</comment>
<name>A0A511V7I9_9BACL</name>
<dbReference type="CDD" id="cd02137">
    <property type="entry name" value="MhqN-like"/>
    <property type="match status" value="1"/>
</dbReference>
<dbReference type="PANTHER" id="PTHR43673">
    <property type="entry name" value="NAD(P)H NITROREDUCTASE YDGI-RELATED"/>
    <property type="match status" value="1"/>
</dbReference>
<dbReference type="SUPFAM" id="SSF55469">
    <property type="entry name" value="FMN-dependent nitroreductase-like"/>
    <property type="match status" value="1"/>
</dbReference>
<dbReference type="EMBL" id="BJXX01000103">
    <property type="protein sequence ID" value="GEN34914.1"/>
    <property type="molecule type" value="Genomic_DNA"/>
</dbReference>
<dbReference type="InterPro" id="IPR000415">
    <property type="entry name" value="Nitroreductase-like"/>
</dbReference>
<dbReference type="RefSeq" id="WP_146810168.1">
    <property type="nucleotide sequence ID" value="NZ_BJXX01000103.1"/>
</dbReference>
<feature type="domain" description="Nitroreductase" evidence="3">
    <location>
        <begin position="15"/>
        <end position="189"/>
    </location>
</feature>
<evidence type="ECO:0000313" key="4">
    <source>
        <dbReference type="EMBL" id="GEN34914.1"/>
    </source>
</evidence>
<dbReference type="InterPro" id="IPR029479">
    <property type="entry name" value="Nitroreductase"/>
</dbReference>
<keyword evidence="5" id="KW-1185">Reference proteome</keyword>
<dbReference type="Proteomes" id="UP000321157">
    <property type="component" value="Unassembled WGS sequence"/>
</dbReference>
<dbReference type="PANTHER" id="PTHR43673:SF12">
    <property type="entry name" value="PROTEIN DRGA"/>
    <property type="match status" value="1"/>
</dbReference>
<protein>
    <submittedName>
        <fullName evidence="4">Nitroreductase</fullName>
    </submittedName>
</protein>
<dbReference type="Gene3D" id="3.40.109.10">
    <property type="entry name" value="NADH Oxidase"/>
    <property type="match status" value="1"/>
</dbReference>
<sequence length="215" mass="24737">MEQQTIGRNTVEEVVKARRSANNFDETVKISREELKEMFNLVKFAPSAFNLQHTHYVVVDDEELKLKVKEVAYRQHKVGTASAAIIVLGDTQAYTDAERIYEGMLQLGMMDEQQYKQIIASIYASYEDREFQKEEAIRNAALSAMQFMLIAKDRGWDTCPMIGFDPQGVRELLQIPERFIPVMMITIGKEKTNNPRPRGYRKPVGEFVHYGTFSS</sequence>
<proteinExistence type="inferred from homology"/>
<evidence type="ECO:0000256" key="2">
    <source>
        <dbReference type="ARBA" id="ARBA00023002"/>
    </source>
</evidence>
<dbReference type="OrthoDB" id="9782629at2"/>
<gene>
    <name evidence="4" type="ORF">ADA01nite_23740</name>
</gene>
<dbReference type="Pfam" id="PF00881">
    <property type="entry name" value="Nitroreductase"/>
    <property type="match status" value="1"/>
</dbReference>
<comment type="caution">
    <text evidence="4">The sequence shown here is derived from an EMBL/GenBank/DDBJ whole genome shotgun (WGS) entry which is preliminary data.</text>
</comment>
<organism evidence="4 5">
    <name type="scientific">Aneurinibacillus danicus</name>
    <dbReference type="NCBI Taxonomy" id="267746"/>
    <lineage>
        <taxon>Bacteria</taxon>
        <taxon>Bacillati</taxon>
        <taxon>Bacillota</taxon>
        <taxon>Bacilli</taxon>
        <taxon>Bacillales</taxon>
        <taxon>Paenibacillaceae</taxon>
        <taxon>Aneurinibacillus group</taxon>
        <taxon>Aneurinibacillus</taxon>
    </lineage>
</organism>
<evidence type="ECO:0000256" key="1">
    <source>
        <dbReference type="ARBA" id="ARBA00007118"/>
    </source>
</evidence>
<reference evidence="4 5" key="1">
    <citation type="submission" date="2019-07" db="EMBL/GenBank/DDBJ databases">
        <title>Whole genome shotgun sequence of Aneurinibacillus danicus NBRC 102444.</title>
        <authorList>
            <person name="Hosoyama A."/>
            <person name="Uohara A."/>
            <person name="Ohji S."/>
            <person name="Ichikawa N."/>
        </authorList>
    </citation>
    <scope>NUCLEOTIDE SEQUENCE [LARGE SCALE GENOMIC DNA]</scope>
    <source>
        <strain evidence="4 5">NBRC 102444</strain>
    </source>
</reference>
<evidence type="ECO:0000313" key="5">
    <source>
        <dbReference type="Proteomes" id="UP000321157"/>
    </source>
</evidence>
<accession>A0A511V7I9</accession>
<dbReference type="AlphaFoldDB" id="A0A511V7I9"/>
<dbReference type="GO" id="GO:0016491">
    <property type="term" value="F:oxidoreductase activity"/>
    <property type="evidence" value="ECO:0007669"/>
    <property type="project" value="UniProtKB-KW"/>
</dbReference>